<protein>
    <submittedName>
        <fullName evidence="1">Uncharacterized protein</fullName>
    </submittedName>
</protein>
<dbReference type="EMBL" id="JYDV01000100">
    <property type="protein sequence ID" value="KRZ34011.1"/>
    <property type="molecule type" value="Genomic_DNA"/>
</dbReference>
<dbReference type="AlphaFoldDB" id="A0A0V1JG77"/>
<reference evidence="1 2" key="1">
    <citation type="submission" date="2015-01" db="EMBL/GenBank/DDBJ databases">
        <title>Evolution of Trichinella species and genotypes.</title>
        <authorList>
            <person name="Korhonen P.K."/>
            <person name="Edoardo P."/>
            <person name="Giuseppe L.R."/>
            <person name="Gasser R.B."/>
        </authorList>
    </citation>
    <scope>NUCLEOTIDE SEQUENCE [LARGE SCALE GENOMIC DNA]</scope>
    <source>
        <strain evidence="1">ISS176</strain>
    </source>
</reference>
<feature type="non-terminal residue" evidence="1">
    <location>
        <position position="1"/>
    </location>
</feature>
<comment type="caution">
    <text evidence="1">The sequence shown here is derived from an EMBL/GenBank/DDBJ whole genome shotgun (WGS) entry which is preliminary data.</text>
</comment>
<dbReference type="Proteomes" id="UP000054826">
    <property type="component" value="Unassembled WGS sequence"/>
</dbReference>
<proteinExistence type="predicted"/>
<gene>
    <name evidence="1" type="ORF">T4C_12906</name>
</gene>
<name>A0A0V1JG77_TRIPS</name>
<evidence type="ECO:0000313" key="1">
    <source>
        <dbReference type="EMBL" id="KRZ34011.1"/>
    </source>
</evidence>
<accession>A0A0V1JG77</accession>
<sequence length="62" mass="7179">LKMLAEFYRVEQCTEKRVTDIGFSSFAVRALVGDHMLRMLRCCLSSYLIACPFAKIFSFNFC</sequence>
<evidence type="ECO:0000313" key="2">
    <source>
        <dbReference type="Proteomes" id="UP000054826"/>
    </source>
</evidence>
<organism evidence="1 2">
    <name type="scientific">Trichinella pseudospiralis</name>
    <name type="common">Parasitic roundworm</name>
    <dbReference type="NCBI Taxonomy" id="6337"/>
    <lineage>
        <taxon>Eukaryota</taxon>
        <taxon>Metazoa</taxon>
        <taxon>Ecdysozoa</taxon>
        <taxon>Nematoda</taxon>
        <taxon>Enoplea</taxon>
        <taxon>Dorylaimia</taxon>
        <taxon>Trichinellida</taxon>
        <taxon>Trichinellidae</taxon>
        <taxon>Trichinella</taxon>
    </lineage>
</organism>